<name>A0A1M6W666_9RHOB</name>
<accession>A0A1M6W666</accession>
<keyword evidence="1" id="KW-0472">Membrane</keyword>
<dbReference type="STRING" id="1054996.SAMN05444414_102144"/>
<organism evidence="3 4">
    <name type="scientific">Roseovarius marisflavi</name>
    <dbReference type="NCBI Taxonomy" id="1054996"/>
    <lineage>
        <taxon>Bacteria</taxon>
        <taxon>Pseudomonadati</taxon>
        <taxon>Pseudomonadota</taxon>
        <taxon>Alphaproteobacteria</taxon>
        <taxon>Rhodobacterales</taxon>
        <taxon>Roseobacteraceae</taxon>
        <taxon>Roseovarius</taxon>
    </lineage>
</organism>
<evidence type="ECO:0000313" key="4">
    <source>
        <dbReference type="Proteomes" id="UP000184191"/>
    </source>
</evidence>
<dbReference type="InterPro" id="IPR005804">
    <property type="entry name" value="FA_desaturase_dom"/>
</dbReference>
<dbReference type="Pfam" id="PF00487">
    <property type="entry name" value="FA_desaturase"/>
    <property type="match status" value="1"/>
</dbReference>
<dbReference type="AlphaFoldDB" id="A0A1M6W666"/>
<sequence length="298" mass="34095">MYRAAVEWPTLALLLLCYGGWAIGTTLVAALWLPLGVGLCGLCIALHSSLSHEVLHGHPFRARRLNEALVFPALSLLIPYQRFRDTHLAHHRDAVLTDPYDDPETNYLDPALWQRVPRWMQAVLRANNTLAGRMIIGPLVGQVSFMAADWRAIRAGDGAVLRGWLWHIPAVVLVLLWVGVSAMPLWAYLVAAYLGLSILKIRTFLEHRAVDRASARTVIVEDRGPLAWIFLNNNLHVVHHTHPNAAWYELPDLYAKNRAQYHARNEGYVYRSYAQIFRRHFWRAKDPVPHPLWPWRRG</sequence>
<dbReference type="RefSeq" id="WP_073194897.1">
    <property type="nucleotide sequence ID" value="NZ_FRBN01000002.1"/>
</dbReference>
<reference evidence="4" key="1">
    <citation type="submission" date="2016-11" db="EMBL/GenBank/DDBJ databases">
        <authorList>
            <person name="Varghese N."/>
            <person name="Submissions S."/>
        </authorList>
    </citation>
    <scope>NUCLEOTIDE SEQUENCE [LARGE SCALE GENOMIC DNA]</scope>
    <source>
        <strain evidence="4">DSM 29327</strain>
    </source>
</reference>
<dbReference type="GO" id="GO:0006629">
    <property type="term" value="P:lipid metabolic process"/>
    <property type="evidence" value="ECO:0007669"/>
    <property type="project" value="InterPro"/>
</dbReference>
<evidence type="ECO:0000313" key="3">
    <source>
        <dbReference type="EMBL" id="SHK89282.1"/>
    </source>
</evidence>
<evidence type="ECO:0000256" key="1">
    <source>
        <dbReference type="SAM" id="Phobius"/>
    </source>
</evidence>
<feature type="transmembrane region" description="Helical" evidence="1">
    <location>
        <begin position="159"/>
        <end position="179"/>
    </location>
</feature>
<evidence type="ECO:0000259" key="2">
    <source>
        <dbReference type="Pfam" id="PF00487"/>
    </source>
</evidence>
<proteinExistence type="predicted"/>
<dbReference type="OrthoDB" id="784276at2"/>
<gene>
    <name evidence="3" type="ORF">SAMN05444414_102144</name>
</gene>
<dbReference type="EMBL" id="FRBN01000002">
    <property type="protein sequence ID" value="SHK89282.1"/>
    <property type="molecule type" value="Genomic_DNA"/>
</dbReference>
<keyword evidence="1" id="KW-1133">Transmembrane helix</keyword>
<dbReference type="Proteomes" id="UP000184191">
    <property type="component" value="Unassembled WGS sequence"/>
</dbReference>
<feature type="domain" description="Fatty acid desaturase" evidence="2">
    <location>
        <begin position="32"/>
        <end position="270"/>
    </location>
</feature>
<keyword evidence="4" id="KW-1185">Reference proteome</keyword>
<dbReference type="CDD" id="cd03509">
    <property type="entry name" value="DesA_FADS-like"/>
    <property type="match status" value="1"/>
</dbReference>
<protein>
    <submittedName>
        <fullName evidence="3">Fatty acid desaturase</fullName>
    </submittedName>
</protein>
<keyword evidence="1" id="KW-0812">Transmembrane</keyword>